<dbReference type="OrthoDB" id="420519at2759"/>
<accession>A0A8K0G4P8</accession>
<protein>
    <recommendedName>
        <fullName evidence="6">Choline transporter-like protein</fullName>
    </recommendedName>
</protein>
<feature type="transmembrane region" description="Helical" evidence="6">
    <location>
        <begin position="229"/>
        <end position="260"/>
    </location>
</feature>
<dbReference type="AlphaFoldDB" id="A0A8K0G4P8"/>
<dbReference type="PANTHER" id="PTHR12385">
    <property type="entry name" value="CHOLINE TRANSPORTER-LIKE (SLC FAMILY 44)"/>
    <property type="match status" value="1"/>
</dbReference>
<feature type="transmembrane region" description="Helical" evidence="6">
    <location>
        <begin position="133"/>
        <end position="154"/>
    </location>
</feature>
<evidence type="ECO:0000256" key="2">
    <source>
        <dbReference type="ARBA" id="ARBA00007168"/>
    </source>
</evidence>
<name>A0A8K0G4P8_IGNLU</name>
<organism evidence="7 8">
    <name type="scientific">Ignelater luminosus</name>
    <name type="common">Cucubano</name>
    <name type="synonym">Pyrophorus luminosus</name>
    <dbReference type="NCBI Taxonomy" id="2038154"/>
    <lineage>
        <taxon>Eukaryota</taxon>
        <taxon>Metazoa</taxon>
        <taxon>Ecdysozoa</taxon>
        <taxon>Arthropoda</taxon>
        <taxon>Hexapoda</taxon>
        <taxon>Insecta</taxon>
        <taxon>Pterygota</taxon>
        <taxon>Neoptera</taxon>
        <taxon>Endopterygota</taxon>
        <taxon>Coleoptera</taxon>
        <taxon>Polyphaga</taxon>
        <taxon>Elateriformia</taxon>
        <taxon>Elateroidea</taxon>
        <taxon>Elateridae</taxon>
        <taxon>Agrypninae</taxon>
        <taxon>Pyrophorini</taxon>
        <taxon>Ignelater</taxon>
    </lineage>
</organism>
<feature type="transmembrane region" description="Helical" evidence="6">
    <location>
        <begin position="369"/>
        <end position="390"/>
    </location>
</feature>
<feature type="transmembrane region" description="Helical" evidence="6">
    <location>
        <begin position="80"/>
        <end position="98"/>
    </location>
</feature>
<dbReference type="Proteomes" id="UP000801492">
    <property type="component" value="Unassembled WGS sequence"/>
</dbReference>
<dbReference type="PANTHER" id="PTHR12385:SF96">
    <property type="entry name" value="CHOLINE TRANSPORTER-LIKE PROTEIN"/>
    <property type="match status" value="1"/>
</dbReference>
<evidence type="ECO:0000256" key="3">
    <source>
        <dbReference type="ARBA" id="ARBA00022692"/>
    </source>
</evidence>
<comment type="caution">
    <text evidence="7">The sequence shown here is derived from an EMBL/GenBank/DDBJ whole genome shotgun (WGS) entry which is preliminary data.</text>
</comment>
<evidence type="ECO:0000256" key="1">
    <source>
        <dbReference type="ARBA" id="ARBA00004141"/>
    </source>
</evidence>
<evidence type="ECO:0000313" key="8">
    <source>
        <dbReference type="Proteomes" id="UP000801492"/>
    </source>
</evidence>
<dbReference type="InterPro" id="IPR007603">
    <property type="entry name" value="Choline_transptr-like"/>
</dbReference>
<feature type="transmembrane region" description="Helical" evidence="6">
    <location>
        <begin position="281"/>
        <end position="303"/>
    </location>
</feature>
<evidence type="ECO:0000256" key="6">
    <source>
        <dbReference type="RuleBase" id="RU368066"/>
    </source>
</evidence>
<keyword evidence="4 6" id="KW-1133">Transmembrane helix</keyword>
<comment type="similarity">
    <text evidence="2 6">Belongs to the CTL (choline transporter-like) family.</text>
</comment>
<evidence type="ECO:0000256" key="4">
    <source>
        <dbReference type="ARBA" id="ARBA00022989"/>
    </source>
</evidence>
<feature type="transmembrane region" description="Helical" evidence="6">
    <location>
        <begin position="402"/>
        <end position="421"/>
    </location>
</feature>
<reference evidence="7" key="1">
    <citation type="submission" date="2019-08" db="EMBL/GenBank/DDBJ databases">
        <title>The genome of the North American firefly Photinus pyralis.</title>
        <authorList>
            <consortium name="Photinus pyralis genome working group"/>
            <person name="Fallon T.R."/>
            <person name="Sander Lower S.E."/>
            <person name="Weng J.-K."/>
        </authorList>
    </citation>
    <scope>NUCLEOTIDE SEQUENCE</scope>
    <source>
        <strain evidence="7">TRF0915ILg1</strain>
        <tissue evidence="7">Whole body</tissue>
    </source>
</reference>
<feature type="transmembrane region" description="Helical" evidence="6">
    <location>
        <begin position="175"/>
        <end position="200"/>
    </location>
</feature>
<feature type="transmembrane region" description="Helical" evidence="6">
    <location>
        <begin position="105"/>
        <end position="127"/>
    </location>
</feature>
<dbReference type="Pfam" id="PF04515">
    <property type="entry name" value="Choline_transpo"/>
    <property type="match status" value="1"/>
</dbReference>
<proteinExistence type="inferred from homology"/>
<comment type="subcellular location">
    <subcellularLocation>
        <location evidence="6">Cell membrane</location>
        <topology evidence="6">Multi-pass membrane protein</topology>
    </subcellularLocation>
    <subcellularLocation>
        <location evidence="1">Membrane</location>
        <topology evidence="1">Multi-pass membrane protein</topology>
    </subcellularLocation>
</comment>
<gene>
    <name evidence="7" type="ORF">ILUMI_20636</name>
</gene>
<dbReference type="GO" id="GO:0022857">
    <property type="term" value="F:transmembrane transporter activity"/>
    <property type="evidence" value="ECO:0007669"/>
    <property type="project" value="UniProtKB-UniRule"/>
</dbReference>
<dbReference type="GO" id="GO:0005886">
    <property type="term" value="C:plasma membrane"/>
    <property type="evidence" value="ECO:0007669"/>
    <property type="project" value="UniProtKB-SubCell"/>
</dbReference>
<dbReference type="EMBL" id="VTPC01089915">
    <property type="protein sequence ID" value="KAF2885568.1"/>
    <property type="molecule type" value="Genomic_DNA"/>
</dbReference>
<keyword evidence="8" id="KW-1185">Reference proteome</keyword>
<comment type="function">
    <text evidence="6">Choline transporter.</text>
</comment>
<sequence length="466" mass="53213">MKNNFEIKNRIDCIAEDMSNKTYYWNKTSSCVADCPSGTVAVEYTCIPQNDHFKRADTVESFETRIKRIARDLNTCANEIVTLCCIPLAFAFCMFLVLRYMAAVFVWLVIGGIIATCGTATGVFWYLTDAFEGFLYLAIFFSICTIIIFLVVLIMRKRIRLTIQLLKEAGKPIAAMPLIIFEPLLTFLALTILWTTFVYFTLYIKSAAIATEERGRIIYKQNAVMRFTYWYNLFVMLWMVQFVHGCQIMFIAGAVSVWYFTRDKSKLAKPVFKNVKNILKYHLGTISLGSLIIALIQSIRILFRALRKSFQISKCDCIEKALSHVETLMKYFTKNAYIITSIHGCSFAKSGSRAFKLLVEIAINSVGDFVLVLAKLLVVTWTVLIAIAMLQDKEHVQNIWPLILLVGIVAYLITHCFLSVYEVAVDTIFICFCEDCEINDGMAFPYFMSPELMQFVKKSKRVLGVK</sequence>
<keyword evidence="3 6" id="KW-0812">Transmembrane</keyword>
<evidence type="ECO:0000256" key="5">
    <source>
        <dbReference type="ARBA" id="ARBA00023136"/>
    </source>
</evidence>
<keyword evidence="5 6" id="KW-0472">Membrane</keyword>
<evidence type="ECO:0000313" key="7">
    <source>
        <dbReference type="EMBL" id="KAF2885568.1"/>
    </source>
</evidence>